<dbReference type="eggNOG" id="COG3677">
    <property type="taxonomic scope" value="Bacteria"/>
</dbReference>
<dbReference type="GO" id="GO:0003677">
    <property type="term" value="F:DNA binding"/>
    <property type="evidence" value="ECO:0007669"/>
    <property type="project" value="UniProtKB-KW"/>
</dbReference>
<dbReference type="GO" id="GO:0006313">
    <property type="term" value="P:DNA transposition"/>
    <property type="evidence" value="ECO:0007669"/>
    <property type="project" value="InterPro"/>
</dbReference>
<comment type="caution">
    <text evidence="6">The sequence shown here is derived from an EMBL/GenBank/DDBJ whole genome shotgun (WGS) entry which is preliminary data.</text>
</comment>
<reference evidence="6 7" key="1">
    <citation type="submission" date="2014-03" db="EMBL/GenBank/DDBJ databases">
        <title>Genomics of Bifidobacteria.</title>
        <authorList>
            <person name="Ventura M."/>
            <person name="Milani C."/>
            <person name="Lugli G.A."/>
        </authorList>
    </citation>
    <scope>NUCLEOTIDE SEQUENCE [LARGE SCALE GENOMIC DNA]</scope>
    <source>
        <strain evidence="6 7">DSM 21395</strain>
    </source>
</reference>
<comment type="function">
    <text evidence="1">Required for the transposition of the insertion element.</text>
</comment>
<dbReference type="GO" id="GO:0004803">
    <property type="term" value="F:transposase activity"/>
    <property type="evidence" value="ECO:0007669"/>
    <property type="project" value="InterPro"/>
</dbReference>
<dbReference type="Pfam" id="PF00872">
    <property type="entry name" value="Transposase_mut"/>
    <property type="match status" value="1"/>
</dbReference>
<evidence type="ECO:0000256" key="5">
    <source>
        <dbReference type="ARBA" id="ARBA00023172"/>
    </source>
</evidence>
<keyword evidence="3" id="KW-0815">Transposition</keyword>
<gene>
    <name evidence="6" type="ORF">BMON_1684</name>
</gene>
<dbReference type="STRING" id="1437603.GCA_000771525_01631"/>
<dbReference type="Proteomes" id="UP000029082">
    <property type="component" value="Unassembled WGS sequence"/>
</dbReference>
<protein>
    <submittedName>
        <fullName evidence="6">Transposase</fullName>
    </submittedName>
</protein>
<evidence type="ECO:0000313" key="6">
    <source>
        <dbReference type="EMBL" id="KFI73484.1"/>
    </source>
</evidence>
<evidence type="ECO:0000313" key="7">
    <source>
        <dbReference type="Proteomes" id="UP000029082"/>
    </source>
</evidence>
<dbReference type="InterPro" id="IPR048004">
    <property type="entry name" value="IS1249_transpos"/>
</dbReference>
<evidence type="ECO:0000256" key="4">
    <source>
        <dbReference type="ARBA" id="ARBA00023125"/>
    </source>
</evidence>
<keyword evidence="4" id="KW-0238">DNA-binding</keyword>
<comment type="similarity">
    <text evidence="2">Belongs to the transposase mutator family.</text>
</comment>
<evidence type="ECO:0000256" key="3">
    <source>
        <dbReference type="ARBA" id="ARBA00022578"/>
    </source>
</evidence>
<dbReference type="NCBIfam" id="NF033544">
    <property type="entry name" value="transpos_IS1249"/>
    <property type="match status" value="1"/>
</dbReference>
<organism evidence="6 7">
    <name type="scientific">Bifidobacterium mongoliense DSM 21395</name>
    <dbReference type="NCBI Taxonomy" id="1437603"/>
    <lineage>
        <taxon>Bacteria</taxon>
        <taxon>Bacillati</taxon>
        <taxon>Actinomycetota</taxon>
        <taxon>Actinomycetes</taxon>
        <taxon>Bifidobacteriales</taxon>
        <taxon>Bifidobacteriaceae</taxon>
        <taxon>Bifidobacterium</taxon>
    </lineage>
</organism>
<dbReference type="PROSITE" id="PS01007">
    <property type="entry name" value="TRANSPOSASE_MUTATOR"/>
    <property type="match status" value="1"/>
</dbReference>
<name>A0A087BR34_9BIFI</name>
<dbReference type="InterPro" id="IPR001207">
    <property type="entry name" value="Transposase_mutator"/>
</dbReference>
<proteinExistence type="inferred from homology"/>
<sequence length="397" mass="45756">MRCVFRGVGYAAGMRKKSVRARRCPVCGNAMIKHGRSASGAQRWRCATCALTSTAPRADRARRRQLDEFLDWLLGAAPQRRRAESARNFRKRVDWCWQLAPRIEPDGVVHHTVMADGTYMNGWCLLVAIDGEDGEMLAWQWCDRESAAAYKALFERIAPPDVLICDGMKGIGKACAEAWPGTRIQRCLIHVQRDTRADLTSKPRLQAGRELKRLADALTRIREPEDAVRWGEALNAWHERWKTMLAERTFAKDNPDDPRAATSRGGWWWTHLPLRLFQLERLFRNGTLFCFLDPELLEHGSVARDSNRLEGGVNAKLKLMLLNHRGLPPEHMRRACEWYCYMKSADPDTHRILKEHERRNRTREHHDDHADMIQPALGTGIDWNEFHTSTRHPNNTD</sequence>
<evidence type="ECO:0000256" key="2">
    <source>
        <dbReference type="ARBA" id="ARBA00010961"/>
    </source>
</evidence>
<evidence type="ECO:0000256" key="1">
    <source>
        <dbReference type="ARBA" id="ARBA00002190"/>
    </source>
</evidence>
<dbReference type="AlphaFoldDB" id="A0A087BR34"/>
<keyword evidence="7" id="KW-1185">Reference proteome</keyword>
<keyword evidence="5" id="KW-0233">DNA recombination</keyword>
<accession>A0A087BR34</accession>
<dbReference type="EMBL" id="JGZE01000033">
    <property type="protein sequence ID" value="KFI73484.1"/>
    <property type="molecule type" value="Genomic_DNA"/>
</dbReference>